<feature type="transmembrane region" description="Helical" evidence="1">
    <location>
        <begin position="261"/>
        <end position="285"/>
    </location>
</feature>
<keyword evidence="3" id="KW-1185">Reference proteome</keyword>
<keyword evidence="1" id="KW-1133">Transmembrane helix</keyword>
<name>A0AAW9SDH9_9BACT</name>
<protein>
    <submittedName>
        <fullName evidence="2">DUF2167 domain-containing protein</fullName>
    </submittedName>
</protein>
<gene>
    <name evidence="2" type="ORF">AAG747_20870</name>
</gene>
<dbReference type="Pfam" id="PF09935">
    <property type="entry name" value="DUF2167"/>
    <property type="match status" value="1"/>
</dbReference>
<proteinExistence type="predicted"/>
<evidence type="ECO:0000256" key="1">
    <source>
        <dbReference type="SAM" id="Phobius"/>
    </source>
</evidence>
<sequence length="296" mass="33253">MKKSTTLLTILCFWLVQLGYGQEDSLQLEALYQQYADSINQSFQFQHGEVSLQGDLALLKVPKGYKYLDAEQSKYVMADLWGNPPSECLGMLFPEETYPLSDHFTYAIEITYSEDGYIEDEDAQELDYDELMEEMKSQSVAINEARIEQGYGAIELVGWASSPFYDSKNKKLHWAKELKFESDSANTLNYNIRILGRKGYLNLNVIGEMDVLPMVKQDIDPVLASVDFKEGYRYSEFNPDIDQVAAYGVGGLIAGKVLSKVGFLAVLAKFWKFIAIAAVGLISALRKKIAGIFSGN</sequence>
<dbReference type="RefSeq" id="WP_346823165.1">
    <property type="nucleotide sequence ID" value="NZ_JBDKWZ010000013.1"/>
</dbReference>
<reference evidence="2 3" key="1">
    <citation type="submission" date="2024-04" db="EMBL/GenBank/DDBJ databases">
        <title>Novel genus in family Flammeovirgaceae.</title>
        <authorList>
            <person name="Nguyen T.H."/>
            <person name="Vuong T.Q."/>
            <person name="Le H."/>
            <person name="Kim S.-G."/>
        </authorList>
    </citation>
    <scope>NUCLEOTIDE SEQUENCE [LARGE SCALE GENOMIC DNA]</scope>
    <source>
        <strain evidence="2 3">JCM 23209</strain>
    </source>
</reference>
<dbReference type="Proteomes" id="UP001403385">
    <property type="component" value="Unassembled WGS sequence"/>
</dbReference>
<evidence type="ECO:0000313" key="3">
    <source>
        <dbReference type="Proteomes" id="UP001403385"/>
    </source>
</evidence>
<accession>A0AAW9SDH9</accession>
<organism evidence="2 3">
    <name type="scientific">Rapidithrix thailandica</name>
    <dbReference type="NCBI Taxonomy" id="413964"/>
    <lineage>
        <taxon>Bacteria</taxon>
        <taxon>Pseudomonadati</taxon>
        <taxon>Bacteroidota</taxon>
        <taxon>Cytophagia</taxon>
        <taxon>Cytophagales</taxon>
        <taxon>Flammeovirgaceae</taxon>
        <taxon>Rapidithrix</taxon>
    </lineage>
</organism>
<dbReference type="AlphaFoldDB" id="A0AAW9SDH9"/>
<keyword evidence="1" id="KW-0472">Membrane</keyword>
<dbReference type="InterPro" id="IPR018682">
    <property type="entry name" value="DUF2167_membr"/>
</dbReference>
<dbReference type="EMBL" id="JBDKWZ010000013">
    <property type="protein sequence ID" value="MEN7550384.1"/>
    <property type="molecule type" value="Genomic_DNA"/>
</dbReference>
<comment type="caution">
    <text evidence="2">The sequence shown here is derived from an EMBL/GenBank/DDBJ whole genome shotgun (WGS) entry which is preliminary data.</text>
</comment>
<evidence type="ECO:0000313" key="2">
    <source>
        <dbReference type="EMBL" id="MEN7550384.1"/>
    </source>
</evidence>
<keyword evidence="1" id="KW-0812">Transmembrane</keyword>